<feature type="compositionally biased region" description="Polar residues" evidence="8">
    <location>
        <begin position="267"/>
        <end position="290"/>
    </location>
</feature>
<dbReference type="AlphaFoldDB" id="A0A3S3PXU8"/>
<organism evidence="9 10">
    <name type="scientific">Dinothrombium tinctorium</name>
    <dbReference type="NCBI Taxonomy" id="1965070"/>
    <lineage>
        <taxon>Eukaryota</taxon>
        <taxon>Metazoa</taxon>
        <taxon>Ecdysozoa</taxon>
        <taxon>Arthropoda</taxon>
        <taxon>Chelicerata</taxon>
        <taxon>Arachnida</taxon>
        <taxon>Acari</taxon>
        <taxon>Acariformes</taxon>
        <taxon>Trombidiformes</taxon>
        <taxon>Prostigmata</taxon>
        <taxon>Anystina</taxon>
        <taxon>Parasitengona</taxon>
        <taxon>Trombidioidea</taxon>
        <taxon>Trombidiidae</taxon>
        <taxon>Dinothrombium</taxon>
    </lineage>
</organism>
<dbReference type="SUPFAM" id="SSF50447">
    <property type="entry name" value="Translation proteins"/>
    <property type="match status" value="1"/>
</dbReference>
<dbReference type="InterPro" id="IPR040309">
    <property type="entry name" value="Naf1"/>
</dbReference>
<dbReference type="GO" id="GO:0000493">
    <property type="term" value="P:box H/ACA snoRNP assembly"/>
    <property type="evidence" value="ECO:0007669"/>
    <property type="project" value="InterPro"/>
</dbReference>
<dbReference type="GO" id="GO:0005732">
    <property type="term" value="C:sno(s)RNA-containing ribonucleoprotein complex"/>
    <property type="evidence" value="ECO:0007669"/>
    <property type="project" value="InterPro"/>
</dbReference>
<keyword evidence="3 7" id="KW-0698">rRNA processing</keyword>
<dbReference type="OrthoDB" id="21550at2759"/>
<evidence type="ECO:0000256" key="4">
    <source>
        <dbReference type="ARBA" id="ARBA00022553"/>
    </source>
</evidence>
<evidence type="ECO:0000313" key="9">
    <source>
        <dbReference type="EMBL" id="RWS10143.1"/>
    </source>
</evidence>
<dbReference type="STRING" id="1965070.A0A3S3PXU8"/>
<dbReference type="InterPro" id="IPR007504">
    <property type="entry name" value="H/ACA_rnp_Gar1/Naf1"/>
</dbReference>
<evidence type="ECO:0000256" key="8">
    <source>
        <dbReference type="SAM" id="MobiDB-lite"/>
    </source>
</evidence>
<comment type="caution">
    <text evidence="9">The sequence shown here is derived from an EMBL/GenBank/DDBJ whole genome shotgun (WGS) entry which is preliminary data.</text>
</comment>
<comment type="subunit">
    <text evidence="7">Component of the small nucleolar ribonucleoprotein particles containing H/ACA-type snoRNAs (H/ACA snoRNPs).</text>
</comment>
<comment type="function">
    <text evidence="7">Required for ribosome biogenesis. Part of a complex which catalyzes pseudouridylation of rRNA. This involves the isomerization of uridine such that the ribose is subsequently attached to C5, instead of the normal N1. Pseudouridine ("psi") residues may serve to stabilize the conformation of rRNAs.</text>
</comment>
<dbReference type="Proteomes" id="UP000285301">
    <property type="component" value="Unassembled WGS sequence"/>
</dbReference>
<dbReference type="Pfam" id="PF04410">
    <property type="entry name" value="Gar1"/>
    <property type="match status" value="1"/>
</dbReference>
<dbReference type="GO" id="GO:0005730">
    <property type="term" value="C:nucleolus"/>
    <property type="evidence" value="ECO:0007669"/>
    <property type="project" value="UniProtKB-SubCell"/>
</dbReference>
<evidence type="ECO:0000256" key="7">
    <source>
        <dbReference type="RuleBase" id="RU364004"/>
    </source>
</evidence>
<keyword evidence="7 9" id="KW-0687">Ribonucleoprotein</keyword>
<keyword evidence="2 7" id="KW-0690">Ribosome biogenesis</keyword>
<dbReference type="GO" id="GO:0003723">
    <property type="term" value="F:RNA binding"/>
    <property type="evidence" value="ECO:0007669"/>
    <property type="project" value="UniProtKB-KW"/>
</dbReference>
<name>A0A3S3PXU8_9ACAR</name>
<dbReference type="PANTHER" id="PTHR31633:SF1">
    <property type="entry name" value="H_ACA RIBONUCLEOPROTEIN COMPLEX NON-CORE SUBUNIT NAF1"/>
    <property type="match status" value="1"/>
</dbReference>
<feature type="region of interest" description="Disordered" evidence="8">
    <location>
        <begin position="248"/>
        <end position="290"/>
    </location>
</feature>
<protein>
    <recommendedName>
        <fullName evidence="7">H/ACA ribonucleoprotein complex subunit</fullName>
    </recommendedName>
</protein>
<feature type="compositionally biased region" description="Acidic residues" evidence="8">
    <location>
        <begin position="65"/>
        <end position="75"/>
    </location>
</feature>
<feature type="region of interest" description="Disordered" evidence="8">
    <location>
        <begin position="50"/>
        <end position="76"/>
    </location>
</feature>
<dbReference type="EMBL" id="NCKU01002206">
    <property type="protein sequence ID" value="RWS10143.1"/>
    <property type="molecule type" value="Genomic_DNA"/>
</dbReference>
<accession>A0A3S3PXU8</accession>
<comment type="similarity">
    <text evidence="7">Belongs to the GAR1 family.</text>
</comment>
<evidence type="ECO:0000256" key="1">
    <source>
        <dbReference type="ARBA" id="ARBA00009801"/>
    </source>
</evidence>
<dbReference type="GO" id="GO:0001522">
    <property type="term" value="P:pseudouridine synthesis"/>
    <property type="evidence" value="ECO:0007669"/>
    <property type="project" value="InterPro"/>
</dbReference>
<keyword evidence="4" id="KW-0597">Phosphoprotein</keyword>
<dbReference type="FunFam" id="2.40.10.230:FF:000002">
    <property type="entry name" value="H/ACA ribonucleoprotein complex non-core subunit NAF1"/>
    <property type="match status" value="1"/>
</dbReference>
<dbReference type="Gene3D" id="2.40.10.230">
    <property type="entry name" value="Probable tRNA pseudouridine synthase domain"/>
    <property type="match status" value="1"/>
</dbReference>
<dbReference type="GO" id="GO:0006364">
    <property type="term" value="P:rRNA processing"/>
    <property type="evidence" value="ECO:0007669"/>
    <property type="project" value="UniProtKB-KW"/>
</dbReference>
<keyword evidence="5 7" id="KW-0694">RNA-binding</keyword>
<gene>
    <name evidence="9" type="ORF">B4U79_02316</name>
</gene>
<evidence type="ECO:0000256" key="5">
    <source>
        <dbReference type="ARBA" id="ARBA00022884"/>
    </source>
</evidence>
<keyword evidence="6 7" id="KW-0539">Nucleus</keyword>
<evidence type="ECO:0000256" key="3">
    <source>
        <dbReference type="ARBA" id="ARBA00022552"/>
    </source>
</evidence>
<dbReference type="GO" id="GO:0043489">
    <property type="term" value="P:RNA stabilization"/>
    <property type="evidence" value="ECO:0007669"/>
    <property type="project" value="UniProtKB-ARBA"/>
</dbReference>
<comment type="subcellular location">
    <subcellularLocation>
        <location evidence="7">Nucleus</location>
        <location evidence="7">Nucleolus</location>
    </subcellularLocation>
</comment>
<evidence type="ECO:0000256" key="6">
    <source>
        <dbReference type="ARBA" id="ARBA00023242"/>
    </source>
</evidence>
<comment type="similarity">
    <text evidence="1">Belongs to the NAF1 family.</text>
</comment>
<sequence length="290" mass="32845">MNEIHEENEERLRTAVLETLNQLLSTVEFEALSENAGAYRVKNEEMIDISSHDDSSSSSLFSSSEIEDNDSETEACDNVSKQELVKKMPRTKGELTVYDLPPIETLSIEVSVEQLFHIGRVASIVDILVVVQSFKRMPVMNLDSILFLKDCKPLGRVFDVFGPVVEPLYSVRFNSEEEIKQRDVVVDMPVYIAPDYQSPITDYVFYQHLLAMKGSDASWKHNHEPPEEFLDFSDDEEERMSKLKAKAKRKRNALSPAACKVPPNTPSTPYQQVNGNQGIKQNSSLLQVID</sequence>
<reference evidence="9 10" key="1">
    <citation type="journal article" date="2018" name="Gigascience">
        <title>Genomes of trombidid mites reveal novel predicted allergens and laterally-transferred genes associated with secondary metabolism.</title>
        <authorList>
            <person name="Dong X."/>
            <person name="Chaisiri K."/>
            <person name="Xia D."/>
            <person name="Armstrong S.D."/>
            <person name="Fang Y."/>
            <person name="Donnelly M.J."/>
            <person name="Kadowaki T."/>
            <person name="McGarry J.W."/>
            <person name="Darby A.C."/>
            <person name="Makepeace B.L."/>
        </authorList>
    </citation>
    <scope>NUCLEOTIDE SEQUENCE [LARGE SCALE GENOMIC DNA]</scope>
    <source>
        <strain evidence="9">UoL-WK</strain>
    </source>
</reference>
<proteinExistence type="inferred from homology"/>
<dbReference type="InterPro" id="IPR009000">
    <property type="entry name" value="Transl_B-barrel_sf"/>
</dbReference>
<evidence type="ECO:0000313" key="10">
    <source>
        <dbReference type="Proteomes" id="UP000285301"/>
    </source>
</evidence>
<keyword evidence="10" id="KW-1185">Reference proteome</keyword>
<dbReference type="PANTHER" id="PTHR31633">
    <property type="entry name" value="H/ACA RIBONUCLEOPROTEIN COMPLEX NON-CORE SUBUNIT NAF1"/>
    <property type="match status" value="1"/>
</dbReference>
<dbReference type="InterPro" id="IPR038664">
    <property type="entry name" value="Gar1/Naf1_Cbf5-bd_sf"/>
</dbReference>
<evidence type="ECO:0000256" key="2">
    <source>
        <dbReference type="ARBA" id="ARBA00022517"/>
    </source>
</evidence>